<name>A0A9X4M8Y7_9CYAN</name>
<dbReference type="EMBL" id="VBTY01000140">
    <property type="protein sequence ID" value="MDG3495968.1"/>
    <property type="molecule type" value="Genomic_DNA"/>
</dbReference>
<dbReference type="RefSeq" id="WP_009628121.1">
    <property type="nucleotide sequence ID" value="NZ_VBTY01000140.1"/>
</dbReference>
<sequence length="263" mass="30206">MQQVWQNLKKPIRNSLKYTTALVKGYPFHYANQQEPNSLDRYSHKWTEFTTSIPDRGTSEIRANRIWNLKLAAKRIHCLNLNPQKIFSFSDRIGNPTKSKGFREAPVFVNGQVLVDAGGGLCLIATNIFNTLLHGGCEILERHCHSIDAYGESRFYTLGQDAAVAYGYKDLIIRNHSYIPLQLRFQILEQEGKIQSSLWGTIPNPYLIRVESQVIEQIKHPNPQYLSGWIAKTSRYVKKEIDQLSPWKCDYEAISLYQPCAKS</sequence>
<comment type="caution">
    <text evidence="1">The sequence shown here is derived from an EMBL/GenBank/DDBJ whole genome shotgun (WGS) entry which is preliminary data.</text>
</comment>
<evidence type="ECO:0000313" key="1">
    <source>
        <dbReference type="EMBL" id="MDG3495968.1"/>
    </source>
</evidence>
<dbReference type="Proteomes" id="UP001152872">
    <property type="component" value="Unassembled WGS sequence"/>
</dbReference>
<dbReference type="AlphaFoldDB" id="A0A9X4M8Y7"/>
<reference evidence="1" key="1">
    <citation type="submission" date="2019-05" db="EMBL/GenBank/DDBJ databases">
        <title>Whole genome sequencing of Pseudanabaena catenata USMAC16.</title>
        <authorList>
            <person name="Khan Z."/>
            <person name="Omar W.M."/>
            <person name="Convey P."/>
            <person name="Merican F."/>
            <person name="Najimudin N."/>
        </authorList>
    </citation>
    <scope>NUCLEOTIDE SEQUENCE</scope>
    <source>
        <strain evidence="1">USMAC16</strain>
    </source>
</reference>
<evidence type="ECO:0000313" key="2">
    <source>
        <dbReference type="Proteomes" id="UP001152872"/>
    </source>
</evidence>
<proteinExistence type="predicted"/>
<dbReference type="InterPro" id="IPR052913">
    <property type="entry name" value="Glycopeptide_resist_protein"/>
</dbReference>
<protein>
    <submittedName>
        <fullName evidence="1">VanW family protein</fullName>
    </submittedName>
</protein>
<keyword evidence="2" id="KW-1185">Reference proteome</keyword>
<accession>A0A9X4M8Y7</accession>
<gene>
    <name evidence="1" type="ORF">FEV09_15580</name>
</gene>
<organism evidence="1 2">
    <name type="scientific">Pseudanabaena catenata USMAC16</name>
    <dbReference type="NCBI Taxonomy" id="1855837"/>
    <lineage>
        <taxon>Bacteria</taxon>
        <taxon>Bacillati</taxon>
        <taxon>Cyanobacteriota</taxon>
        <taxon>Cyanophyceae</taxon>
        <taxon>Pseudanabaenales</taxon>
        <taxon>Pseudanabaenaceae</taxon>
        <taxon>Pseudanabaena</taxon>
    </lineage>
</organism>
<dbReference type="PANTHER" id="PTHR35788:SF1">
    <property type="entry name" value="EXPORTED PROTEIN"/>
    <property type="match status" value="1"/>
</dbReference>
<dbReference type="Pfam" id="PF04294">
    <property type="entry name" value="VanW"/>
    <property type="match status" value="1"/>
</dbReference>
<dbReference type="InterPro" id="IPR007391">
    <property type="entry name" value="Vancomycin_resist_VanW"/>
</dbReference>
<dbReference type="PANTHER" id="PTHR35788">
    <property type="entry name" value="EXPORTED PROTEIN-RELATED"/>
    <property type="match status" value="1"/>
</dbReference>